<dbReference type="PATRIC" id="fig|1424334.3.peg.2524"/>
<evidence type="ECO:0000313" key="7">
    <source>
        <dbReference type="EMBL" id="ETF01630.1"/>
    </source>
</evidence>
<dbReference type="eggNOG" id="COG0847">
    <property type="taxonomic scope" value="Bacteria"/>
</dbReference>
<dbReference type="Proteomes" id="UP000018733">
    <property type="component" value="Unassembled WGS sequence"/>
</dbReference>
<keyword evidence="4 7" id="KW-0269">Exonuclease</keyword>
<dbReference type="GO" id="GO:0005829">
    <property type="term" value="C:cytosol"/>
    <property type="evidence" value="ECO:0007669"/>
    <property type="project" value="TreeGrafter"/>
</dbReference>
<reference evidence="7 8" key="1">
    <citation type="journal article" date="2014" name="Genome Announc.">
        <title>Draft Genome Sequence of Advenella kashmirensis Strain W13003, a Polycyclic Aromatic Hydrocarbon-Degrading Bacterium.</title>
        <authorList>
            <person name="Wang X."/>
            <person name="Jin D."/>
            <person name="Zhou L."/>
            <person name="Wu L."/>
            <person name="An W."/>
            <person name="Zhao L."/>
        </authorList>
    </citation>
    <scope>NUCLEOTIDE SEQUENCE [LARGE SCALE GENOMIC DNA]</scope>
    <source>
        <strain evidence="7 8">W13003</strain>
    </source>
</reference>
<dbReference type="GO" id="GO:0008408">
    <property type="term" value="F:3'-5' exonuclease activity"/>
    <property type="evidence" value="ECO:0007669"/>
    <property type="project" value="TreeGrafter"/>
</dbReference>
<dbReference type="CDD" id="cd06127">
    <property type="entry name" value="DEDDh"/>
    <property type="match status" value="1"/>
</dbReference>
<proteinExistence type="predicted"/>
<dbReference type="SMART" id="SM00479">
    <property type="entry name" value="EXOIII"/>
    <property type="match status" value="1"/>
</dbReference>
<evidence type="ECO:0000313" key="8">
    <source>
        <dbReference type="Proteomes" id="UP000018733"/>
    </source>
</evidence>
<dbReference type="AlphaFoldDB" id="V8QQQ4"/>
<dbReference type="Gene3D" id="3.30.420.10">
    <property type="entry name" value="Ribonuclease H-like superfamily/Ribonuclease H"/>
    <property type="match status" value="1"/>
</dbReference>
<name>V8QQQ4_9BURK</name>
<gene>
    <name evidence="7" type="ORF">W822_12585</name>
</gene>
<evidence type="ECO:0000256" key="5">
    <source>
        <dbReference type="ARBA" id="ARBA00049244"/>
    </source>
</evidence>
<comment type="caution">
    <text evidence="7">The sequence shown here is derived from an EMBL/GenBank/DDBJ whole genome shotgun (WGS) entry which is preliminary data.</text>
</comment>
<dbReference type="PANTHER" id="PTHR30231:SF4">
    <property type="entry name" value="PROTEIN NEN2"/>
    <property type="match status" value="1"/>
</dbReference>
<dbReference type="GO" id="GO:0003677">
    <property type="term" value="F:DNA binding"/>
    <property type="evidence" value="ECO:0007669"/>
    <property type="project" value="InterPro"/>
</dbReference>
<dbReference type="NCBIfam" id="TIGR00573">
    <property type="entry name" value="dnaq"/>
    <property type="match status" value="1"/>
</dbReference>
<dbReference type="HOGENOM" id="CLU_047806_7_0_4"/>
<evidence type="ECO:0000259" key="6">
    <source>
        <dbReference type="SMART" id="SM00479"/>
    </source>
</evidence>
<evidence type="ECO:0000256" key="4">
    <source>
        <dbReference type="ARBA" id="ARBA00022839"/>
    </source>
</evidence>
<dbReference type="EC" id="2.7.7.7" evidence="1"/>
<dbReference type="GO" id="GO:0003887">
    <property type="term" value="F:DNA-directed DNA polymerase activity"/>
    <property type="evidence" value="ECO:0007669"/>
    <property type="project" value="UniProtKB-EC"/>
</dbReference>
<organism evidence="7 8">
    <name type="scientific">Advenella kashmirensis W13003</name>
    <dbReference type="NCBI Taxonomy" id="1424334"/>
    <lineage>
        <taxon>Bacteria</taxon>
        <taxon>Pseudomonadati</taxon>
        <taxon>Pseudomonadota</taxon>
        <taxon>Betaproteobacteria</taxon>
        <taxon>Burkholderiales</taxon>
        <taxon>Alcaligenaceae</taxon>
    </lineage>
</organism>
<dbReference type="InterPro" id="IPR036397">
    <property type="entry name" value="RNaseH_sf"/>
</dbReference>
<evidence type="ECO:0000256" key="1">
    <source>
        <dbReference type="ARBA" id="ARBA00012417"/>
    </source>
</evidence>
<dbReference type="EMBL" id="AYXT01000010">
    <property type="protein sequence ID" value="ETF01630.1"/>
    <property type="molecule type" value="Genomic_DNA"/>
</dbReference>
<dbReference type="STRING" id="1424334.W822_12585"/>
<dbReference type="PANTHER" id="PTHR30231">
    <property type="entry name" value="DNA POLYMERASE III SUBUNIT EPSILON"/>
    <property type="match status" value="1"/>
</dbReference>
<feature type="domain" description="Exonuclease" evidence="6">
    <location>
        <begin position="49"/>
        <end position="220"/>
    </location>
</feature>
<dbReference type="InterPro" id="IPR013520">
    <property type="entry name" value="Ribonucl_H"/>
</dbReference>
<dbReference type="RefSeq" id="WP_024005477.1">
    <property type="nucleotide sequence ID" value="NZ_KI650980.1"/>
</dbReference>
<dbReference type="Pfam" id="PF00929">
    <property type="entry name" value="RNase_T"/>
    <property type="match status" value="1"/>
</dbReference>
<accession>V8QQQ4</accession>
<dbReference type="GO" id="GO:0006260">
    <property type="term" value="P:DNA replication"/>
    <property type="evidence" value="ECO:0007669"/>
    <property type="project" value="InterPro"/>
</dbReference>
<keyword evidence="8" id="KW-1185">Reference proteome</keyword>
<keyword evidence="3" id="KW-0378">Hydrolase</keyword>
<comment type="catalytic activity">
    <reaction evidence="5">
        <text>DNA(n) + a 2'-deoxyribonucleoside 5'-triphosphate = DNA(n+1) + diphosphate</text>
        <dbReference type="Rhea" id="RHEA:22508"/>
        <dbReference type="Rhea" id="RHEA-COMP:17339"/>
        <dbReference type="Rhea" id="RHEA-COMP:17340"/>
        <dbReference type="ChEBI" id="CHEBI:33019"/>
        <dbReference type="ChEBI" id="CHEBI:61560"/>
        <dbReference type="ChEBI" id="CHEBI:173112"/>
        <dbReference type="EC" id="2.7.7.7"/>
    </reaction>
</comment>
<evidence type="ECO:0000256" key="2">
    <source>
        <dbReference type="ARBA" id="ARBA00022722"/>
    </source>
</evidence>
<dbReference type="InterPro" id="IPR006054">
    <property type="entry name" value="DnaQ"/>
</dbReference>
<evidence type="ECO:0000256" key="3">
    <source>
        <dbReference type="ARBA" id="ARBA00022801"/>
    </source>
</evidence>
<protein>
    <recommendedName>
        <fullName evidence="1">DNA-directed DNA polymerase</fullName>
        <ecNumber evidence="1">2.7.7.7</ecNumber>
    </recommendedName>
</protein>
<dbReference type="SUPFAM" id="SSF53098">
    <property type="entry name" value="Ribonuclease H-like"/>
    <property type="match status" value="1"/>
</dbReference>
<dbReference type="InterPro" id="IPR012337">
    <property type="entry name" value="RNaseH-like_sf"/>
</dbReference>
<keyword evidence="2" id="KW-0540">Nuclease</keyword>
<sequence>MRCNALVGALKRLTRTPVQHPRPAALTQRFEAWRALAPTDGRQSVRDSRLVVLDVETSGLDMKKDTLIAIGAVAITGGRIMLEDSFDMVLRQEQPSSKSNILIHGIAGGKQRSGTEPAEALMQLLEYIGGDPLVAFHVAFDQTMLEKSLAIWLQTNLKKRQWIDLAYLAPALYREHALNHRTLDDWMRVFEITNHRRHNAVADALATAQLFLCLNKKCENQGWHTLNELGTAERQYRLVRGQ</sequence>
<dbReference type="OrthoDB" id="5497329at2"/>